<dbReference type="PANTHER" id="PTHR45749">
    <property type="match status" value="1"/>
</dbReference>
<dbReference type="RefSeq" id="XP_021833430.1">
    <property type="nucleotide sequence ID" value="XM_021977738.1"/>
</dbReference>
<evidence type="ECO:0000313" key="3">
    <source>
        <dbReference type="RefSeq" id="XP_021833430.1"/>
    </source>
</evidence>
<dbReference type="KEGG" id="pavi:110773233"/>
<dbReference type="Proteomes" id="UP000515124">
    <property type="component" value="Unplaced"/>
</dbReference>
<protein>
    <submittedName>
        <fullName evidence="3">Uncharacterized protein LOC110773233</fullName>
    </submittedName>
</protein>
<dbReference type="AlphaFoldDB" id="A0A6P5U2L8"/>
<accession>A0A6P5U2L8</accession>
<keyword evidence="2" id="KW-1185">Reference proteome</keyword>
<proteinExistence type="predicted"/>
<reference evidence="3" key="1">
    <citation type="submission" date="2025-08" db="UniProtKB">
        <authorList>
            <consortium name="RefSeq"/>
        </authorList>
    </citation>
    <scope>IDENTIFICATION</scope>
</reference>
<evidence type="ECO:0000256" key="1">
    <source>
        <dbReference type="SAM" id="MobiDB-lite"/>
    </source>
</evidence>
<evidence type="ECO:0000313" key="2">
    <source>
        <dbReference type="Proteomes" id="UP000515124"/>
    </source>
</evidence>
<sequence>MLYGYGLSAFELNKQKAVLYVISIHSQQAQEQGVPRDDEDREKNDIEKAIDLESNLISSTGWFFRLAEDLPPPNENQNDVNENQSDDIDENENERAENENANANYLNIYDPRVWDNLDAKMRDLLLENGPLFKTMQARSQLASEGSRDWKHLGDKLKQHENSIEHLTNLRYCVELQIRLKTSQTIDKELQELIKKDTLHWKNVIVRIIVVVKCLATHNLAFRGTNEKVYDNGNGIEKIRKFEIGILPKAAIHSSDGLTLKSLSTTRWESHIDSVKAIKSQAAQIRDALFKLAEISEDAKLSRDAQSLASGELSSFDFILSLVIWHNILHKINLVSKKLQSEDMRLDVAVKQLEGLVAFFENYRINGFISAVIDAKEIAFDMGIEPVFPKKRQMCRKRHFDEISNNEREEQSVEESFRVNYFLVIVDIALGELKSRFEQLHCFESIFGFLFDAAKLTSLDANQLKVSCVNLENALKNW</sequence>
<organism evidence="2 3">
    <name type="scientific">Prunus avium</name>
    <name type="common">Cherry</name>
    <name type="synonym">Cerasus avium</name>
    <dbReference type="NCBI Taxonomy" id="42229"/>
    <lineage>
        <taxon>Eukaryota</taxon>
        <taxon>Viridiplantae</taxon>
        <taxon>Streptophyta</taxon>
        <taxon>Embryophyta</taxon>
        <taxon>Tracheophyta</taxon>
        <taxon>Spermatophyta</taxon>
        <taxon>Magnoliopsida</taxon>
        <taxon>eudicotyledons</taxon>
        <taxon>Gunneridae</taxon>
        <taxon>Pentapetalae</taxon>
        <taxon>rosids</taxon>
        <taxon>fabids</taxon>
        <taxon>Rosales</taxon>
        <taxon>Rosaceae</taxon>
        <taxon>Amygdaloideae</taxon>
        <taxon>Amygdaleae</taxon>
        <taxon>Prunus</taxon>
    </lineage>
</organism>
<dbReference type="PANTHER" id="PTHR45749:SF35">
    <property type="entry name" value="AC-LIKE TRANSPOSASE-RELATED"/>
    <property type="match status" value="1"/>
</dbReference>
<name>A0A6P5U2L8_PRUAV</name>
<dbReference type="GeneID" id="110773233"/>
<gene>
    <name evidence="3" type="primary">LOC110773233</name>
</gene>
<feature type="region of interest" description="Disordered" evidence="1">
    <location>
        <begin position="68"/>
        <end position="93"/>
    </location>
</feature>